<name>A0A1I2KF29_9BACL</name>
<sequence>MSKVHRAHVRHRERLLSMLAEMLLDSRRHWIRDAAERYGVSQEKIRRDIKYLEKMFNQRNQREYIIRGHGYYQGNFARAVANLSPEVRLYLFLALRQVQPLLKGEGERAYQELLEHTYSVLREEDVRRLKEWSGFYFVSEYGFPRNRTHFYRALQDVFEAIRYDQILQFEHRGGRKYFDPYGVYYAKHLFYLIGKIVKWPDGPDLPLIHLRLDRIRDISRISRPSSLGRRKKADIWEYKRNHAEKYIKQMLEAEHSKVKQDYVIRIYDPNVFERIREKQWHPDQRIREIRERGAVGEIVFPKITSWMEIKKWVLGWGSAVELVKPAEKRRELRDEIQTMFYKRYQS</sequence>
<evidence type="ECO:0000259" key="3">
    <source>
        <dbReference type="PROSITE" id="PS51000"/>
    </source>
</evidence>
<reference evidence="4 5" key="1">
    <citation type="submission" date="2016-10" db="EMBL/GenBank/DDBJ databases">
        <authorList>
            <person name="de Groot N.N."/>
        </authorList>
    </citation>
    <scope>NUCLEOTIDE SEQUENCE [LARGE SCALE GENOMIC DNA]</scope>
    <source>
        <strain evidence="4 5">DSM 44945</strain>
    </source>
</reference>
<dbReference type="RefSeq" id="WP_092035353.1">
    <property type="nucleotide sequence ID" value="NZ_FOOK01000001.1"/>
</dbReference>
<accession>A0A1I2KF29</accession>
<dbReference type="Pfam" id="PF08220">
    <property type="entry name" value="HTH_DeoR"/>
    <property type="match status" value="1"/>
</dbReference>
<dbReference type="PANTHER" id="PTHR34580:SF1">
    <property type="entry name" value="PROTEIN PAFC"/>
    <property type="match status" value="1"/>
</dbReference>
<dbReference type="GO" id="GO:0003700">
    <property type="term" value="F:DNA-binding transcription factor activity"/>
    <property type="evidence" value="ECO:0007669"/>
    <property type="project" value="InterPro"/>
</dbReference>
<dbReference type="PANTHER" id="PTHR34580">
    <property type="match status" value="1"/>
</dbReference>
<proteinExistence type="predicted"/>
<feature type="domain" description="HTH deoR-type" evidence="3">
    <location>
        <begin position="12"/>
        <end position="74"/>
    </location>
</feature>
<dbReference type="InterPro" id="IPR057727">
    <property type="entry name" value="WCX_dom"/>
</dbReference>
<dbReference type="InterPro" id="IPR051534">
    <property type="entry name" value="CBASS_pafABC_assoc_protein"/>
</dbReference>
<dbReference type="PROSITE" id="PS52050">
    <property type="entry name" value="WYL"/>
    <property type="match status" value="1"/>
</dbReference>
<keyword evidence="5" id="KW-1185">Reference proteome</keyword>
<dbReference type="STRING" id="201973.SAMN04488025_10179"/>
<keyword evidence="1" id="KW-0805">Transcription regulation</keyword>
<evidence type="ECO:0000256" key="1">
    <source>
        <dbReference type="ARBA" id="ARBA00023015"/>
    </source>
</evidence>
<dbReference type="GO" id="GO:0003677">
    <property type="term" value="F:DNA binding"/>
    <property type="evidence" value="ECO:0007669"/>
    <property type="project" value="UniProtKB-KW"/>
</dbReference>
<evidence type="ECO:0000313" key="5">
    <source>
        <dbReference type="Proteomes" id="UP000198661"/>
    </source>
</evidence>
<evidence type="ECO:0000313" key="4">
    <source>
        <dbReference type="EMBL" id="SFF63546.1"/>
    </source>
</evidence>
<dbReference type="PROSITE" id="PS51000">
    <property type="entry name" value="HTH_DEOR_2"/>
    <property type="match status" value="1"/>
</dbReference>
<dbReference type="AlphaFoldDB" id="A0A1I2KF29"/>
<gene>
    <name evidence="4" type="ORF">SAMN04488025_10179</name>
</gene>
<organism evidence="4 5">
    <name type="scientific">Planifilum fulgidum</name>
    <dbReference type="NCBI Taxonomy" id="201973"/>
    <lineage>
        <taxon>Bacteria</taxon>
        <taxon>Bacillati</taxon>
        <taxon>Bacillota</taxon>
        <taxon>Bacilli</taxon>
        <taxon>Bacillales</taxon>
        <taxon>Thermoactinomycetaceae</taxon>
        <taxon>Planifilum</taxon>
    </lineage>
</organism>
<dbReference type="OrthoDB" id="9815009at2"/>
<dbReference type="EMBL" id="FOOK01000001">
    <property type="protein sequence ID" value="SFF63546.1"/>
    <property type="molecule type" value="Genomic_DNA"/>
</dbReference>
<keyword evidence="4" id="KW-0238">DNA-binding</keyword>
<dbReference type="Proteomes" id="UP000198661">
    <property type="component" value="Unassembled WGS sequence"/>
</dbReference>
<evidence type="ECO:0000256" key="2">
    <source>
        <dbReference type="ARBA" id="ARBA00023163"/>
    </source>
</evidence>
<dbReference type="InterPro" id="IPR001034">
    <property type="entry name" value="DeoR_HTH"/>
</dbReference>
<keyword evidence="2" id="KW-0804">Transcription</keyword>
<protein>
    <submittedName>
        <fullName evidence="4">Predicted DNA-binding transcriptional regulator YafY, contains an HTH and WYL domains</fullName>
    </submittedName>
</protein>
<dbReference type="Pfam" id="PF25583">
    <property type="entry name" value="WCX"/>
    <property type="match status" value="1"/>
</dbReference>